<dbReference type="SUPFAM" id="SSF55804">
    <property type="entry name" value="Phoshotransferase/anion transport protein"/>
    <property type="match status" value="1"/>
</dbReference>
<dbReference type="PANTHER" id="PTHR30185">
    <property type="entry name" value="CRYPTIC BETA-GLUCOSIDE BGL OPERON ANTITERMINATOR"/>
    <property type="match status" value="1"/>
</dbReference>
<dbReference type="Gene3D" id="3.40.930.10">
    <property type="entry name" value="Mannitol-specific EII, Chain A"/>
    <property type="match status" value="1"/>
</dbReference>
<evidence type="ECO:0000256" key="3">
    <source>
        <dbReference type="ARBA" id="ARBA00023015"/>
    </source>
</evidence>
<dbReference type="InterPro" id="IPR036388">
    <property type="entry name" value="WH-like_DNA-bd_sf"/>
</dbReference>
<dbReference type="EMBL" id="RBVX01000032">
    <property type="protein sequence ID" value="RSL30739.1"/>
    <property type="molecule type" value="Genomic_DNA"/>
</dbReference>
<reference evidence="9 10" key="1">
    <citation type="submission" date="2018-10" db="EMBL/GenBank/DDBJ databases">
        <title>Draft genome sequence of Bacillus salarius IM0101, isolated from a hypersaline soil in Inner Mongolia, China.</title>
        <authorList>
            <person name="Yamprayoonswat W."/>
            <person name="Boonvisut S."/>
            <person name="Jumpathong W."/>
            <person name="Sittihan S."/>
            <person name="Ruangsuj P."/>
            <person name="Wanthongcharoen S."/>
            <person name="Thongpramul N."/>
            <person name="Pimmason S."/>
            <person name="Yu B."/>
            <person name="Yasawong M."/>
        </authorList>
    </citation>
    <scope>NUCLEOTIDE SEQUENCE [LARGE SCALE GENOMIC DNA]</scope>
    <source>
        <strain evidence="9 10">IM0101</strain>
    </source>
</reference>
<keyword evidence="4" id="KW-0010">Activator</keyword>
<dbReference type="GO" id="GO:0008982">
    <property type="term" value="F:protein-N(PI)-phosphohistidine-sugar phosphotransferase activity"/>
    <property type="evidence" value="ECO:0007669"/>
    <property type="project" value="InterPro"/>
</dbReference>
<evidence type="ECO:0000259" key="6">
    <source>
        <dbReference type="PROSITE" id="PS51094"/>
    </source>
</evidence>
<proteinExistence type="predicted"/>
<keyword evidence="2" id="KW-0677">Repeat</keyword>
<dbReference type="Gene3D" id="3.40.50.2300">
    <property type="match status" value="1"/>
</dbReference>
<name>A0A3R9P494_9BACI</name>
<dbReference type="InterPro" id="IPR050661">
    <property type="entry name" value="BglG_antiterminators"/>
</dbReference>
<evidence type="ECO:0000256" key="2">
    <source>
        <dbReference type="ARBA" id="ARBA00022737"/>
    </source>
</evidence>
<evidence type="ECO:0000259" key="8">
    <source>
        <dbReference type="PROSITE" id="PS51372"/>
    </source>
</evidence>
<dbReference type="PROSITE" id="PS51372">
    <property type="entry name" value="PRD_2"/>
    <property type="match status" value="2"/>
</dbReference>
<dbReference type="InterPro" id="IPR007737">
    <property type="entry name" value="Mga_HTH"/>
</dbReference>
<dbReference type="SUPFAM" id="SSF52794">
    <property type="entry name" value="PTS system IIB component-like"/>
    <property type="match status" value="1"/>
</dbReference>
<dbReference type="Pfam" id="PF00874">
    <property type="entry name" value="PRD"/>
    <property type="match status" value="2"/>
</dbReference>
<evidence type="ECO:0000256" key="1">
    <source>
        <dbReference type="ARBA" id="ARBA00022679"/>
    </source>
</evidence>
<evidence type="ECO:0000313" key="9">
    <source>
        <dbReference type="EMBL" id="RSL30739.1"/>
    </source>
</evidence>
<evidence type="ECO:0000313" key="10">
    <source>
        <dbReference type="Proteomes" id="UP000275076"/>
    </source>
</evidence>
<gene>
    <name evidence="9" type="ORF">D7Z54_24185</name>
</gene>
<feature type="domain" description="PTS EIIB type-2" evidence="7">
    <location>
        <begin position="413"/>
        <end position="504"/>
    </location>
</feature>
<sequence>MNTRQIALLRELMAAETPLTSQYLAQVNQVTTRTTRDDIKHLNDILSKNGAVIQSLRAKGYEFHIEDDQRFRHYLEEIFQGGVTQNQNMPDLPEERTKYLIKRLLLAQGYVKLDDLADELLISKSTIQNDIKTVKDILRTYDITLEKRPNYGLRMTGSELKMRFCMSEYIFDRSEKRDIDIFNSQLPWLVKENLNDIWDIIVDEIRQHDITLSDIAINNLFIHIAITYKRVQSGHHVSLYPKEFNEIIDQKEYHVAKTMVNKVETTLDVTFPEVEIAYIAIHLLGTKMISQTNLTEERIEQVMDDKVYQLTSIILETLETKLDLGIRHDRELIVGLSLHLKPAVNRYRYGMNIRNPLLHDIKANYPVAFEAAIIAGMVLEEETEVKIQESEIGYIALHIGAAMERKKLATGPRRCMVICASGAGSAQLIYYKLQSQFGSKLEVVGTTEYYKLNQISLDTLDFIVSTIPIPDELPVPVIQVNTILGEGDLEKVESFVKEDKDRNIFEYMKEELVFLNKDFHTKEEVLQFLHQELYLKHYVKDDFLDKTYEREKAAPTSFGNLVAIPHPITPQTDETFLSICTLQKPIMWDDKRVQFVCLLSVEKNSSADLQMLYKSLGKIVDDMSMVQQMLKCRTYEDLLKIFVST</sequence>
<feature type="domain" description="PRD" evidence="8">
    <location>
        <begin position="188"/>
        <end position="293"/>
    </location>
</feature>
<evidence type="ECO:0000256" key="5">
    <source>
        <dbReference type="ARBA" id="ARBA00023163"/>
    </source>
</evidence>
<dbReference type="PROSITE" id="PS51094">
    <property type="entry name" value="PTS_EIIA_TYPE_2"/>
    <property type="match status" value="1"/>
</dbReference>
<dbReference type="Pfam" id="PF08279">
    <property type="entry name" value="HTH_11"/>
    <property type="match status" value="1"/>
</dbReference>
<comment type="caution">
    <text evidence="9">The sequence shown here is derived from an EMBL/GenBank/DDBJ whole genome shotgun (WGS) entry which is preliminary data.</text>
</comment>
<dbReference type="GO" id="GO:0009401">
    <property type="term" value="P:phosphoenolpyruvate-dependent sugar phosphotransferase system"/>
    <property type="evidence" value="ECO:0007669"/>
    <property type="project" value="InterPro"/>
</dbReference>
<dbReference type="PROSITE" id="PS51099">
    <property type="entry name" value="PTS_EIIB_TYPE_2"/>
    <property type="match status" value="1"/>
</dbReference>
<protein>
    <submittedName>
        <fullName evidence="9">Transcription antiterminator</fullName>
    </submittedName>
</protein>
<dbReference type="InterPro" id="IPR011608">
    <property type="entry name" value="PRD"/>
</dbReference>
<dbReference type="SUPFAM" id="SSF63520">
    <property type="entry name" value="PTS-regulatory domain, PRD"/>
    <property type="match status" value="2"/>
</dbReference>
<keyword evidence="1" id="KW-0808">Transferase</keyword>
<keyword evidence="10" id="KW-1185">Reference proteome</keyword>
<dbReference type="Pfam" id="PF05043">
    <property type="entry name" value="Mga"/>
    <property type="match status" value="1"/>
</dbReference>
<organism evidence="9 10">
    <name type="scientific">Salibacterium salarium</name>
    <dbReference type="NCBI Taxonomy" id="284579"/>
    <lineage>
        <taxon>Bacteria</taxon>
        <taxon>Bacillati</taxon>
        <taxon>Bacillota</taxon>
        <taxon>Bacilli</taxon>
        <taxon>Bacillales</taxon>
        <taxon>Bacillaceae</taxon>
    </lineage>
</organism>
<dbReference type="InterPro" id="IPR036634">
    <property type="entry name" value="PRD_sf"/>
</dbReference>
<dbReference type="CDD" id="cd05568">
    <property type="entry name" value="PTS_IIB_bgl_like"/>
    <property type="match status" value="1"/>
</dbReference>
<keyword evidence="5" id="KW-0804">Transcription</keyword>
<evidence type="ECO:0000259" key="7">
    <source>
        <dbReference type="PROSITE" id="PS51099"/>
    </source>
</evidence>
<dbReference type="Pfam" id="PF00359">
    <property type="entry name" value="PTS_EIIA_2"/>
    <property type="match status" value="1"/>
</dbReference>
<dbReference type="OrthoDB" id="3710983at2"/>
<dbReference type="InterPro" id="IPR016152">
    <property type="entry name" value="PTrfase/Anion_transptr"/>
</dbReference>
<dbReference type="RefSeq" id="WP_125559928.1">
    <property type="nucleotide sequence ID" value="NZ_RBVX01000032.1"/>
</dbReference>
<dbReference type="Gene3D" id="1.10.10.10">
    <property type="entry name" value="Winged helix-like DNA-binding domain superfamily/Winged helix DNA-binding domain"/>
    <property type="match status" value="2"/>
</dbReference>
<dbReference type="Gene3D" id="1.10.1790.10">
    <property type="entry name" value="PRD domain"/>
    <property type="match status" value="2"/>
</dbReference>
<dbReference type="AlphaFoldDB" id="A0A3R9P494"/>
<evidence type="ECO:0000256" key="4">
    <source>
        <dbReference type="ARBA" id="ARBA00023159"/>
    </source>
</evidence>
<dbReference type="InterPro" id="IPR013196">
    <property type="entry name" value="HTH_11"/>
</dbReference>
<accession>A0A3R9P494</accession>
<feature type="domain" description="PRD" evidence="8">
    <location>
        <begin position="302"/>
        <end position="409"/>
    </location>
</feature>
<feature type="domain" description="PTS EIIA type-2" evidence="6">
    <location>
        <begin position="506"/>
        <end position="645"/>
    </location>
</feature>
<dbReference type="GO" id="GO:0006355">
    <property type="term" value="P:regulation of DNA-templated transcription"/>
    <property type="evidence" value="ECO:0007669"/>
    <property type="project" value="InterPro"/>
</dbReference>
<dbReference type="InterPro" id="IPR002178">
    <property type="entry name" value="PTS_EIIA_type-2_dom"/>
</dbReference>
<dbReference type="InterPro" id="IPR013011">
    <property type="entry name" value="PTS_EIIB_2"/>
</dbReference>
<dbReference type="CDD" id="cd00211">
    <property type="entry name" value="PTS_IIA_fru"/>
    <property type="match status" value="1"/>
</dbReference>
<dbReference type="PANTHER" id="PTHR30185:SF13">
    <property type="entry name" value="LICABCH OPERON REGULATOR-RELATED"/>
    <property type="match status" value="1"/>
</dbReference>
<dbReference type="InterPro" id="IPR036095">
    <property type="entry name" value="PTS_EIIB-like_sf"/>
</dbReference>
<keyword evidence="3" id="KW-0805">Transcription regulation</keyword>
<dbReference type="Proteomes" id="UP000275076">
    <property type="component" value="Unassembled WGS sequence"/>
</dbReference>